<dbReference type="GO" id="GO:0046579">
    <property type="term" value="P:positive regulation of Ras protein signal transduction"/>
    <property type="evidence" value="ECO:0007669"/>
    <property type="project" value="EnsemblProtists"/>
</dbReference>
<dbReference type="GO" id="GO:0001965">
    <property type="term" value="F:G-protein alpha-subunit binding"/>
    <property type="evidence" value="ECO:0007669"/>
    <property type="project" value="EnsemblProtists"/>
</dbReference>
<keyword evidence="2" id="KW-0344">Guanine-nucleotide releasing factor</keyword>
<dbReference type="GO" id="GO:0010628">
    <property type="term" value="P:positive regulation of gene expression"/>
    <property type="evidence" value="ECO:0007669"/>
    <property type="project" value="EnsemblProtists"/>
</dbReference>
<dbReference type="SUPFAM" id="SSF48371">
    <property type="entry name" value="ARM repeat"/>
    <property type="match status" value="1"/>
</dbReference>
<evidence type="ECO:0000313" key="5">
    <source>
        <dbReference type="Proteomes" id="UP000007797"/>
    </source>
</evidence>
<sequence>MDKFNSLYQQSKETESTWINSLKSFNDIHADDRAFEKIYGNDNKFKFDSNLFDILKRELDGQVQISDKPSSAAIYQTLVALRISLREQIPQEESLLIQNIGNFFKLGNIGENEKTNIYSDEIREEALKSLLNCTTRNKRLQATFDTEMNGPHLLTKELINGLDDKVALPIYKILIHRCTLPETRAIVCQAGIMDHLINQLEVRTTGANFDPSTILGDLFRLTFTATMHLGQLDKSGGKTTDPSDKEIEQCRKFFPIYKRIFTYHCDRDHPMYAIKMAVISALLNTPKQLLEELLDEVDLSYLEDILKSQSYFADKPEGPGELIPILMLLTNITQYIKATRDRLFVYTFPEELTKVTDEAVGITIETPKAALQHDTVSSKLIPLMTASDIGLKHFVSEFFYYICDEDPNEICRVTGYGNAAGLLAMKGLLSLGGQ</sequence>
<dbReference type="InterPro" id="IPR019318">
    <property type="entry name" value="Gua_nucleotide_exch_fac_Ric8"/>
</dbReference>
<keyword evidence="3" id="KW-0143">Chaperone</keyword>
<evidence type="ECO:0000313" key="4">
    <source>
        <dbReference type="EMBL" id="EGG25271.1"/>
    </source>
</evidence>
<dbReference type="GO" id="GO:0043326">
    <property type="term" value="P:chemotaxis to folate"/>
    <property type="evidence" value="ECO:0007669"/>
    <property type="project" value="EnsemblProtists"/>
</dbReference>
<dbReference type="EMBL" id="GL883006">
    <property type="protein sequence ID" value="EGG25271.1"/>
    <property type="molecule type" value="Genomic_DNA"/>
</dbReference>
<gene>
    <name evidence="4" type="ORF">DFA_03519</name>
</gene>
<dbReference type="Proteomes" id="UP000007797">
    <property type="component" value="Unassembled WGS sequence"/>
</dbReference>
<organism evidence="4 5">
    <name type="scientific">Cavenderia fasciculata</name>
    <name type="common">Slime mold</name>
    <name type="synonym">Dictyostelium fasciculatum</name>
    <dbReference type="NCBI Taxonomy" id="261658"/>
    <lineage>
        <taxon>Eukaryota</taxon>
        <taxon>Amoebozoa</taxon>
        <taxon>Evosea</taxon>
        <taxon>Eumycetozoa</taxon>
        <taxon>Dictyostelia</taxon>
        <taxon>Acytosteliales</taxon>
        <taxon>Cavenderiaceae</taxon>
        <taxon>Cavenderia</taxon>
    </lineage>
</organism>
<dbReference type="Pfam" id="PF10165">
    <property type="entry name" value="Ric8"/>
    <property type="match status" value="1"/>
</dbReference>
<evidence type="ECO:0000256" key="2">
    <source>
        <dbReference type="ARBA" id="ARBA00022658"/>
    </source>
</evidence>
<evidence type="ECO:0000256" key="1">
    <source>
        <dbReference type="ARBA" id="ARBA00009049"/>
    </source>
</evidence>
<dbReference type="PANTHER" id="PTHR12425">
    <property type="entry name" value="SYNEMBRYN"/>
    <property type="match status" value="1"/>
</dbReference>
<dbReference type="RefSeq" id="XP_004363122.1">
    <property type="nucleotide sequence ID" value="XM_004363065.1"/>
</dbReference>
<accession>F4PHT7</accession>
<name>F4PHT7_CACFS</name>
<dbReference type="AlphaFoldDB" id="F4PHT7"/>
<comment type="similarity">
    <text evidence="1">Belongs to the synembryn family.</text>
</comment>
<dbReference type="PANTHER" id="PTHR12425:SF5">
    <property type="entry name" value="SYNEMBRYN"/>
    <property type="match status" value="1"/>
</dbReference>
<dbReference type="GO" id="GO:0005829">
    <property type="term" value="C:cytosol"/>
    <property type="evidence" value="ECO:0007669"/>
    <property type="project" value="EnsemblProtists"/>
</dbReference>
<dbReference type="OMA" id="ICDEDAN"/>
<proteinExistence type="inferred from homology"/>
<dbReference type="InterPro" id="IPR016024">
    <property type="entry name" value="ARM-type_fold"/>
</dbReference>
<dbReference type="GO" id="GO:0005085">
    <property type="term" value="F:guanyl-nucleotide exchange factor activity"/>
    <property type="evidence" value="ECO:0007669"/>
    <property type="project" value="UniProtKB-KW"/>
</dbReference>
<dbReference type="GO" id="GO:0061122">
    <property type="term" value="P:positive regulation of positive chemotaxis to cAMP"/>
    <property type="evidence" value="ECO:0007669"/>
    <property type="project" value="EnsemblProtists"/>
</dbReference>
<reference evidence="5" key="1">
    <citation type="journal article" date="2011" name="Genome Res.">
        <title>Phylogeny-wide analysis of social amoeba genomes highlights ancient origins for complex intercellular communication.</title>
        <authorList>
            <person name="Heidel A.J."/>
            <person name="Lawal H.M."/>
            <person name="Felder M."/>
            <person name="Schilde C."/>
            <person name="Helps N.R."/>
            <person name="Tunggal B."/>
            <person name="Rivero F."/>
            <person name="John U."/>
            <person name="Schleicher M."/>
            <person name="Eichinger L."/>
            <person name="Platzer M."/>
            <person name="Noegel A.A."/>
            <person name="Schaap P."/>
            <person name="Gloeckner G."/>
        </authorList>
    </citation>
    <scope>NUCLEOTIDE SEQUENCE [LARGE SCALE GENOMIC DNA]</scope>
    <source>
        <strain evidence="5">SH3</strain>
    </source>
</reference>
<dbReference type="GO" id="GO:0140676">
    <property type="term" value="P:oscillatory cAMP signaling"/>
    <property type="evidence" value="ECO:0007669"/>
    <property type="project" value="EnsemblProtists"/>
</dbReference>
<protein>
    <submittedName>
        <fullName evidence="4">Uncharacterized protein</fullName>
    </submittedName>
</protein>
<dbReference type="OrthoDB" id="5585685at2759"/>
<keyword evidence="5" id="KW-1185">Reference proteome</keyword>
<dbReference type="KEGG" id="dfa:DFA_03519"/>
<evidence type="ECO:0000256" key="3">
    <source>
        <dbReference type="ARBA" id="ARBA00023186"/>
    </source>
</evidence>
<dbReference type="GeneID" id="14877027"/>
<dbReference type="STRING" id="1054147.F4PHT7"/>
<dbReference type="GO" id="GO:0007186">
    <property type="term" value="P:G protein-coupled receptor signaling pathway"/>
    <property type="evidence" value="ECO:0007669"/>
    <property type="project" value="EnsemblProtists"/>
</dbReference>